<sequence>MQGQITGHKRKKKQPAISCYYKMATRVVRSGVRQVKPLLSVDSGEARQRVLNLYKAWYRQLPYIVMDYDLPKSKEDCRVKLREEFMKHRHVQDIRVIDMLVIKGQMELKETVEVWKQKHGIMSYWRDTVEPKPKGFLNKFLDGHE</sequence>
<dbReference type="InterPro" id="IPR016488">
    <property type="entry name" value="NADH_Ub_cplx-1_asu_su-6"/>
</dbReference>
<comment type="function">
    <text evidence="13">Accessory subunit of the mitochondrial membrane respiratory chain NADH dehydrogenase (Complex I), that is believed to be not involved in catalysis. Required for proper complex I assembly. Complex I functions in the transfer of electrons from NADH to the respiratory chain. The immediate electron acceptor for the enzyme is believed to be ubiquinone.</text>
</comment>
<keyword evidence="6" id="KW-0679">Respiratory chain</keyword>
<dbReference type="InterPro" id="IPR008011">
    <property type="entry name" value="Complex1_LYR_dom"/>
</dbReference>
<reference evidence="15" key="1">
    <citation type="submission" date="2020-07" db="EMBL/GenBank/DDBJ databases">
        <title>The High-quality genome of the commercially important snow crab, Chionoecetes opilio.</title>
        <authorList>
            <person name="Jeong J.-H."/>
            <person name="Ryu S."/>
        </authorList>
    </citation>
    <scope>NUCLEOTIDE SEQUENCE</scope>
    <source>
        <strain evidence="15">MADBK_172401_WGS</strain>
        <tissue evidence="15">Digestive gland</tissue>
    </source>
</reference>
<evidence type="ECO:0000313" key="16">
    <source>
        <dbReference type="Proteomes" id="UP000770661"/>
    </source>
</evidence>
<keyword evidence="16" id="KW-1185">Reference proteome</keyword>
<comment type="caution">
    <text evidence="15">The sequence shown here is derived from an EMBL/GenBank/DDBJ whole genome shotgun (WGS) entry which is preliminary data.</text>
</comment>
<dbReference type="GO" id="GO:0045271">
    <property type="term" value="C:respiratory chain complex I"/>
    <property type="evidence" value="ECO:0007669"/>
    <property type="project" value="InterPro"/>
</dbReference>
<name>A0A8J5CR54_CHIOP</name>
<accession>A0A8J5CR54</accession>
<evidence type="ECO:0000256" key="10">
    <source>
        <dbReference type="ARBA" id="ARBA00023136"/>
    </source>
</evidence>
<dbReference type="Pfam" id="PF05347">
    <property type="entry name" value="Complex1_LYR"/>
    <property type="match status" value="1"/>
</dbReference>
<dbReference type="GO" id="GO:0005743">
    <property type="term" value="C:mitochondrial inner membrane"/>
    <property type="evidence" value="ECO:0007669"/>
    <property type="project" value="UniProtKB-SubCell"/>
</dbReference>
<evidence type="ECO:0000313" key="15">
    <source>
        <dbReference type="EMBL" id="KAG0729498.1"/>
    </source>
</evidence>
<evidence type="ECO:0000256" key="8">
    <source>
        <dbReference type="ARBA" id="ARBA00022982"/>
    </source>
</evidence>
<dbReference type="PANTHER" id="PTHR12964">
    <property type="entry name" value="NADH-UBIQUINONE OXIDOREDUCTASE B14 SUBUNIT"/>
    <property type="match status" value="1"/>
</dbReference>
<evidence type="ECO:0000256" key="6">
    <source>
        <dbReference type="ARBA" id="ARBA00022660"/>
    </source>
</evidence>
<protein>
    <recommendedName>
        <fullName evidence="4">NADH dehydrogenase [ubiquinone] 1 alpha subcomplex subunit 6</fullName>
    </recommendedName>
    <alternativeName>
        <fullName evidence="11">Complex I-B14</fullName>
    </alternativeName>
    <alternativeName>
        <fullName evidence="12">NADH-ubiquinone oxidoreductase B14 subunit</fullName>
    </alternativeName>
</protein>
<evidence type="ECO:0000256" key="7">
    <source>
        <dbReference type="ARBA" id="ARBA00022792"/>
    </source>
</evidence>
<evidence type="ECO:0000256" key="1">
    <source>
        <dbReference type="ARBA" id="ARBA00004443"/>
    </source>
</evidence>
<dbReference type="PANTHER" id="PTHR12964:SF0">
    <property type="entry name" value="NADH DEHYDROGENASE [UBIQUINONE] 1 ALPHA SUBCOMPLEX SUBUNIT 6"/>
    <property type="match status" value="1"/>
</dbReference>
<evidence type="ECO:0000256" key="4">
    <source>
        <dbReference type="ARBA" id="ARBA00016386"/>
    </source>
</evidence>
<proteinExistence type="inferred from homology"/>
<evidence type="ECO:0000256" key="3">
    <source>
        <dbReference type="ARBA" id="ARBA00011790"/>
    </source>
</evidence>
<comment type="subcellular location">
    <subcellularLocation>
        <location evidence="1">Mitochondrion inner membrane</location>
        <topology evidence="1">Peripheral membrane protein</topology>
        <orientation evidence="1">Matrix side</orientation>
    </subcellularLocation>
</comment>
<dbReference type="InterPro" id="IPR045299">
    <property type="entry name" value="Complex1_LYR_NDUFA6_LYRM6"/>
</dbReference>
<comment type="similarity">
    <text evidence="2">Belongs to the complex I LYR family.</text>
</comment>
<keyword evidence="9" id="KW-0496">Mitochondrion</keyword>
<dbReference type="AlphaFoldDB" id="A0A8J5CR54"/>
<dbReference type="PIRSF" id="PIRSF006643">
    <property type="entry name" value="NDUA6"/>
    <property type="match status" value="1"/>
</dbReference>
<dbReference type="GO" id="GO:0006979">
    <property type="term" value="P:response to oxidative stress"/>
    <property type="evidence" value="ECO:0007669"/>
    <property type="project" value="TreeGrafter"/>
</dbReference>
<dbReference type="EMBL" id="JACEEZ010001094">
    <property type="protein sequence ID" value="KAG0729498.1"/>
    <property type="molecule type" value="Genomic_DNA"/>
</dbReference>
<keyword evidence="10" id="KW-0472">Membrane</keyword>
<gene>
    <name evidence="15" type="primary">NDUFA6</name>
    <name evidence="15" type="ORF">GWK47_030205</name>
</gene>
<dbReference type="CDD" id="cd20266">
    <property type="entry name" value="Complex1_LYR_NDUFA6_LYRM6"/>
    <property type="match status" value="1"/>
</dbReference>
<evidence type="ECO:0000256" key="2">
    <source>
        <dbReference type="ARBA" id="ARBA00009508"/>
    </source>
</evidence>
<feature type="domain" description="Complex 1 LYR protein" evidence="14">
    <location>
        <begin position="56"/>
        <end position="110"/>
    </location>
</feature>
<organism evidence="15 16">
    <name type="scientific">Chionoecetes opilio</name>
    <name type="common">Atlantic snow crab</name>
    <name type="synonym">Cancer opilio</name>
    <dbReference type="NCBI Taxonomy" id="41210"/>
    <lineage>
        <taxon>Eukaryota</taxon>
        <taxon>Metazoa</taxon>
        <taxon>Ecdysozoa</taxon>
        <taxon>Arthropoda</taxon>
        <taxon>Crustacea</taxon>
        <taxon>Multicrustacea</taxon>
        <taxon>Malacostraca</taxon>
        <taxon>Eumalacostraca</taxon>
        <taxon>Eucarida</taxon>
        <taxon>Decapoda</taxon>
        <taxon>Pleocyemata</taxon>
        <taxon>Brachyura</taxon>
        <taxon>Eubrachyura</taxon>
        <taxon>Majoidea</taxon>
        <taxon>Majidae</taxon>
        <taxon>Chionoecetes</taxon>
    </lineage>
</organism>
<dbReference type="Proteomes" id="UP000770661">
    <property type="component" value="Unassembled WGS sequence"/>
</dbReference>
<comment type="subunit">
    <text evidence="3">Mammalian complex I is composed of 45 different subunits.</text>
</comment>
<evidence type="ECO:0000256" key="11">
    <source>
        <dbReference type="ARBA" id="ARBA00030213"/>
    </source>
</evidence>
<evidence type="ECO:0000256" key="13">
    <source>
        <dbReference type="ARBA" id="ARBA00046116"/>
    </source>
</evidence>
<evidence type="ECO:0000256" key="5">
    <source>
        <dbReference type="ARBA" id="ARBA00022448"/>
    </source>
</evidence>
<dbReference type="OrthoDB" id="14535at2759"/>
<evidence type="ECO:0000259" key="14">
    <source>
        <dbReference type="Pfam" id="PF05347"/>
    </source>
</evidence>
<evidence type="ECO:0000256" key="12">
    <source>
        <dbReference type="ARBA" id="ARBA00032352"/>
    </source>
</evidence>
<keyword evidence="5" id="KW-0813">Transport</keyword>
<keyword evidence="7" id="KW-0999">Mitochondrion inner membrane</keyword>
<keyword evidence="8" id="KW-0249">Electron transport</keyword>
<evidence type="ECO:0000256" key="9">
    <source>
        <dbReference type="ARBA" id="ARBA00023128"/>
    </source>
</evidence>